<evidence type="ECO:0000256" key="1">
    <source>
        <dbReference type="ARBA" id="ARBA00022737"/>
    </source>
</evidence>
<dbReference type="GO" id="GO:0016887">
    <property type="term" value="F:ATP hydrolysis activity"/>
    <property type="evidence" value="ECO:0007669"/>
    <property type="project" value="InterPro"/>
</dbReference>
<proteinExistence type="predicted"/>
<keyword evidence="6" id="KW-1185">Reference proteome</keyword>
<evidence type="ECO:0000313" key="5">
    <source>
        <dbReference type="Ensembl" id="ENSXCOP00000016801.1"/>
    </source>
</evidence>
<evidence type="ECO:0000259" key="4">
    <source>
        <dbReference type="Pfam" id="PF26051"/>
    </source>
</evidence>
<reference evidence="5" key="2">
    <citation type="submission" date="2025-09" db="UniProtKB">
        <authorList>
            <consortium name="Ensembl"/>
        </authorList>
    </citation>
    <scope>IDENTIFICATION</scope>
</reference>
<dbReference type="PANTHER" id="PTHR19211:SF117">
    <property type="entry name" value="ATP-BINDING CASSETTE SUB-FAMILY F MEMBER 3"/>
    <property type="match status" value="1"/>
</dbReference>
<organism evidence="5 6">
    <name type="scientific">Xiphophorus couchianus</name>
    <name type="common">Monterrey platyfish</name>
    <dbReference type="NCBI Taxonomy" id="32473"/>
    <lineage>
        <taxon>Eukaryota</taxon>
        <taxon>Metazoa</taxon>
        <taxon>Chordata</taxon>
        <taxon>Craniata</taxon>
        <taxon>Vertebrata</taxon>
        <taxon>Euteleostomi</taxon>
        <taxon>Actinopterygii</taxon>
        <taxon>Neopterygii</taxon>
        <taxon>Teleostei</taxon>
        <taxon>Neoteleostei</taxon>
        <taxon>Acanthomorphata</taxon>
        <taxon>Ovalentaria</taxon>
        <taxon>Atherinomorphae</taxon>
        <taxon>Cyprinodontiformes</taxon>
        <taxon>Poeciliidae</taxon>
        <taxon>Poeciliinae</taxon>
        <taxon>Xiphophorus</taxon>
    </lineage>
</organism>
<feature type="domain" description="ABC transporter" evidence="3">
    <location>
        <begin position="166"/>
        <end position="200"/>
    </location>
</feature>
<evidence type="ECO:0000256" key="2">
    <source>
        <dbReference type="SAM" id="MobiDB-lite"/>
    </source>
</evidence>
<dbReference type="Gene3D" id="3.40.50.300">
    <property type="entry name" value="P-loop containing nucleotide triphosphate hydrolases"/>
    <property type="match status" value="1"/>
</dbReference>
<evidence type="ECO:0000259" key="3">
    <source>
        <dbReference type="Pfam" id="PF00005"/>
    </source>
</evidence>
<dbReference type="InterPro" id="IPR003439">
    <property type="entry name" value="ABC_transporter-like_ATP-bd"/>
</dbReference>
<sequence>MATYVDILKREFPEIDTELFDYITGVLDSGASDFEDGEEVFDAIGGVLQDVSADSKNEDDVRDIYPSMNNHHHPQKQMLLDAPVQLSQMSTVDAKKLEKAEAKLKAKNERRTERDTQKATGPVLEEASASQASNKKESRADQSGKNRSYDIRIENFDISFGERCLLQGAELSLASGRRYGLIGRNGLGKTTLLKMLASRNLRVPAHISILHVEQEVAGDDTIALQSVLESDTKREDLLNEERRACDCLRSTPNWRRSKPTRPRHGNYGNTLVAQRMVLERFFILSASYRPIRASVILAGLGFSPRMQQQPTK</sequence>
<accession>A0A3B5M5W2</accession>
<dbReference type="Proteomes" id="UP000261380">
    <property type="component" value="Unplaced"/>
</dbReference>
<dbReference type="InterPro" id="IPR058770">
    <property type="entry name" value="PWI_ABCF3"/>
</dbReference>
<dbReference type="GO" id="GO:0005524">
    <property type="term" value="F:ATP binding"/>
    <property type="evidence" value="ECO:0007669"/>
    <property type="project" value="InterPro"/>
</dbReference>
<feature type="compositionally biased region" description="Basic and acidic residues" evidence="2">
    <location>
        <begin position="103"/>
        <end position="117"/>
    </location>
</feature>
<dbReference type="STRING" id="32473.ENSXCOP00000016801"/>
<feature type="compositionally biased region" description="Basic and acidic residues" evidence="2">
    <location>
        <begin position="134"/>
        <end position="145"/>
    </location>
</feature>
<evidence type="ECO:0000313" key="6">
    <source>
        <dbReference type="Proteomes" id="UP000261380"/>
    </source>
</evidence>
<reference evidence="5" key="1">
    <citation type="submission" date="2025-08" db="UniProtKB">
        <authorList>
            <consortium name="Ensembl"/>
        </authorList>
    </citation>
    <scope>IDENTIFICATION</scope>
</reference>
<dbReference type="GeneTree" id="ENSGT00940000155604"/>
<dbReference type="InterPro" id="IPR027417">
    <property type="entry name" value="P-loop_NTPase"/>
</dbReference>
<protein>
    <submittedName>
        <fullName evidence="5">Uncharacterized protein</fullName>
    </submittedName>
</protein>
<keyword evidence="1" id="KW-0677">Repeat</keyword>
<dbReference type="SUPFAM" id="SSF52540">
    <property type="entry name" value="P-loop containing nucleoside triphosphate hydrolases"/>
    <property type="match status" value="2"/>
</dbReference>
<feature type="domain" description="ABCF3 PWI-like helical bundle" evidence="4">
    <location>
        <begin position="1"/>
        <end position="71"/>
    </location>
</feature>
<dbReference type="PANTHER" id="PTHR19211">
    <property type="entry name" value="ATP-BINDING TRANSPORT PROTEIN-RELATED"/>
    <property type="match status" value="1"/>
</dbReference>
<name>A0A3B5M5W2_9TELE</name>
<dbReference type="InterPro" id="IPR050611">
    <property type="entry name" value="ABCF"/>
</dbReference>
<dbReference type="AlphaFoldDB" id="A0A3B5M5W2"/>
<dbReference type="Ensembl" id="ENSXCOT00000017018.1">
    <property type="protein sequence ID" value="ENSXCOP00000016801.1"/>
    <property type="gene ID" value="ENSXCOG00000012676.1"/>
</dbReference>
<dbReference type="Pfam" id="PF00005">
    <property type="entry name" value="ABC_tran"/>
    <property type="match status" value="1"/>
</dbReference>
<dbReference type="Pfam" id="PF26051">
    <property type="entry name" value="PWI_ABCF3"/>
    <property type="match status" value="1"/>
</dbReference>
<feature type="region of interest" description="Disordered" evidence="2">
    <location>
        <begin position="103"/>
        <end position="145"/>
    </location>
</feature>